<name>A0A915PSK6_9BILA</name>
<feature type="transmembrane region" description="Helical" evidence="1">
    <location>
        <begin position="121"/>
        <end position="148"/>
    </location>
</feature>
<sequence length="193" mass="22010">MIIVRTCAQFRVRITQLSLEESEKCISKQAYYDVDSSQVIVLSMDVKCDTLLISAFKNAVTTPADLKIQVVNNAKDYEDILRVVQDICYITVIQDSNKTHAIWFLFDCTKNGEIRHKKSGIIWLVIISLTMLGTVIGASIGICSYLAFRKYHLKKEPDDLNEKEIADENVDEPSKELNYAKPSRPVSYLKIHF</sequence>
<dbReference type="Proteomes" id="UP000887581">
    <property type="component" value="Unplaced"/>
</dbReference>
<dbReference type="AlphaFoldDB" id="A0A915PSK6"/>
<keyword evidence="1" id="KW-0472">Membrane</keyword>
<protein>
    <submittedName>
        <fullName evidence="3">Uncharacterized protein</fullName>
    </submittedName>
</protein>
<keyword evidence="2" id="KW-1185">Reference proteome</keyword>
<evidence type="ECO:0000256" key="1">
    <source>
        <dbReference type="SAM" id="Phobius"/>
    </source>
</evidence>
<accession>A0A915PSK6</accession>
<proteinExistence type="predicted"/>
<evidence type="ECO:0000313" key="3">
    <source>
        <dbReference type="WBParaSite" id="sdigi.contig38.g2581.t1"/>
    </source>
</evidence>
<evidence type="ECO:0000313" key="2">
    <source>
        <dbReference type="Proteomes" id="UP000887581"/>
    </source>
</evidence>
<organism evidence="2 3">
    <name type="scientific">Setaria digitata</name>
    <dbReference type="NCBI Taxonomy" id="48799"/>
    <lineage>
        <taxon>Eukaryota</taxon>
        <taxon>Metazoa</taxon>
        <taxon>Ecdysozoa</taxon>
        <taxon>Nematoda</taxon>
        <taxon>Chromadorea</taxon>
        <taxon>Rhabditida</taxon>
        <taxon>Spirurina</taxon>
        <taxon>Spiruromorpha</taxon>
        <taxon>Filarioidea</taxon>
        <taxon>Setariidae</taxon>
        <taxon>Setaria</taxon>
    </lineage>
</organism>
<keyword evidence="1" id="KW-0812">Transmembrane</keyword>
<dbReference type="WBParaSite" id="sdigi.contig38.g2581.t1">
    <property type="protein sequence ID" value="sdigi.contig38.g2581.t1"/>
    <property type="gene ID" value="sdigi.contig38.g2581"/>
</dbReference>
<keyword evidence="1" id="KW-1133">Transmembrane helix</keyword>
<reference evidence="3" key="1">
    <citation type="submission" date="2022-11" db="UniProtKB">
        <authorList>
            <consortium name="WormBaseParasite"/>
        </authorList>
    </citation>
    <scope>IDENTIFICATION</scope>
</reference>